<dbReference type="EMBL" id="SSSN01000003">
    <property type="protein sequence ID" value="THG35711.1"/>
    <property type="molecule type" value="Genomic_DNA"/>
</dbReference>
<gene>
    <name evidence="1" type="ORF">E6C70_06675</name>
</gene>
<evidence type="ECO:0000313" key="1">
    <source>
        <dbReference type="EMBL" id="THG35711.1"/>
    </source>
</evidence>
<keyword evidence="2" id="KW-1185">Reference proteome</keyword>
<sequence length="128" mass="13241">MVGLIVVGGAAACIAIAIALLNPAPRGRIPDASAPMATVAAIYMEAAAQQDCGLTRALTTSNTSAWCDAPRLISYTLSGRTGDDGECMTYVITITASGDGSMKAGTQPWSLCFRQTAAGWRLWDQGQG</sequence>
<reference evidence="1 2" key="1">
    <citation type="submission" date="2019-04" db="EMBL/GenBank/DDBJ databases">
        <authorList>
            <person name="Jiang L."/>
        </authorList>
    </citation>
    <scope>NUCLEOTIDE SEQUENCE [LARGE SCALE GENOMIC DNA]</scope>
    <source>
        <strain evidence="1 2">YIM 131861</strain>
    </source>
</reference>
<proteinExistence type="predicted"/>
<accession>A0A4S4FZB0</accession>
<dbReference type="OrthoDB" id="4980920at2"/>
<evidence type="ECO:0000313" key="2">
    <source>
        <dbReference type="Proteomes" id="UP000307380"/>
    </source>
</evidence>
<name>A0A4S4FZB0_9MICO</name>
<comment type="caution">
    <text evidence="1">The sequence shown here is derived from an EMBL/GenBank/DDBJ whole genome shotgun (WGS) entry which is preliminary data.</text>
</comment>
<dbReference type="Proteomes" id="UP000307380">
    <property type="component" value="Unassembled WGS sequence"/>
</dbReference>
<protein>
    <submittedName>
        <fullName evidence="1">Uncharacterized protein</fullName>
    </submittedName>
</protein>
<dbReference type="RefSeq" id="WP_136423407.1">
    <property type="nucleotide sequence ID" value="NZ_SSSN01000003.1"/>
</dbReference>
<dbReference type="AlphaFoldDB" id="A0A4S4FZB0"/>
<organism evidence="1 2">
    <name type="scientific">Orlajensenia flava</name>
    <dbReference type="NCBI Taxonomy" id="2565934"/>
    <lineage>
        <taxon>Bacteria</taxon>
        <taxon>Bacillati</taxon>
        <taxon>Actinomycetota</taxon>
        <taxon>Actinomycetes</taxon>
        <taxon>Micrococcales</taxon>
        <taxon>Microbacteriaceae</taxon>
        <taxon>Orlajensenia</taxon>
    </lineage>
</organism>